<feature type="compositionally biased region" description="Polar residues" evidence="1">
    <location>
        <begin position="10"/>
        <end position="19"/>
    </location>
</feature>
<dbReference type="SUPFAM" id="SSF103025">
    <property type="entry name" value="Folate-binding domain"/>
    <property type="match status" value="1"/>
</dbReference>
<protein>
    <submittedName>
        <fullName evidence="2">Sarcosine oxidase subunit gamma family protein</fullName>
    </submittedName>
</protein>
<dbReference type="Gene3D" id="3.30.70.1520">
    <property type="entry name" value="Heterotetrameric sarcosine oxidase"/>
    <property type="match status" value="1"/>
</dbReference>
<dbReference type="InterPro" id="IPR007375">
    <property type="entry name" value="SoxG"/>
</dbReference>
<reference evidence="2 3" key="1">
    <citation type="submission" date="2024-05" db="EMBL/GenBank/DDBJ databases">
        <title>Sinomonas sp. nov., isolated from a waste landfill.</title>
        <authorList>
            <person name="Zhao Y."/>
        </authorList>
    </citation>
    <scope>NUCLEOTIDE SEQUENCE [LARGE SCALE GENOMIC DNA]</scope>
    <source>
        <strain evidence="2 3">CCTCC AB2014300</strain>
    </source>
</reference>
<feature type="region of interest" description="Disordered" evidence="1">
    <location>
        <begin position="1"/>
        <end position="33"/>
    </location>
</feature>
<keyword evidence="3" id="KW-1185">Reference proteome</keyword>
<dbReference type="Pfam" id="PF04268">
    <property type="entry name" value="SoxG"/>
    <property type="match status" value="1"/>
</dbReference>
<dbReference type="InterPro" id="IPR027266">
    <property type="entry name" value="TrmE/GcvT-like"/>
</dbReference>
<name>A0ABU9WWN5_9MICC</name>
<dbReference type="Gene3D" id="3.30.1360.120">
    <property type="entry name" value="Probable tRNA modification gtpase trme, domain 1"/>
    <property type="match status" value="1"/>
</dbReference>
<evidence type="ECO:0000313" key="2">
    <source>
        <dbReference type="EMBL" id="MEN2743267.1"/>
    </source>
</evidence>
<sequence>MAETIAEKTPQPTTGTTAEKTAPNLAGAPALRRSPAHQLAEAFAAASAATAADPARSVSLREIPFLTQIGLRAVPGTPGAVALESALGAPLPSGHGRTTSGGGYTVVWIGPSEYLAIGQERGEERREEQGQEGSGDGSGAEDLGPAEAARLGAALGEPGARVPGAVVDLSANRTTFALSGPSARAVLEKGVSYDLHPRHFAVGTAIATVLDHVPVLLWKTGEEDYRVLPRASFADHVGRWLVDAMREFAARGAAAHGAALRGAAVRGLAVDGTAAREVA</sequence>
<organism evidence="2 3">
    <name type="scientific">Sinomonas halotolerans</name>
    <dbReference type="NCBI Taxonomy" id="1644133"/>
    <lineage>
        <taxon>Bacteria</taxon>
        <taxon>Bacillati</taxon>
        <taxon>Actinomycetota</taxon>
        <taxon>Actinomycetes</taxon>
        <taxon>Micrococcales</taxon>
        <taxon>Micrococcaceae</taxon>
        <taxon>Sinomonas</taxon>
    </lineage>
</organism>
<comment type="caution">
    <text evidence="2">The sequence shown here is derived from an EMBL/GenBank/DDBJ whole genome shotgun (WGS) entry which is preliminary data.</text>
</comment>
<dbReference type="Proteomes" id="UP001422074">
    <property type="component" value="Unassembled WGS sequence"/>
</dbReference>
<evidence type="ECO:0000313" key="3">
    <source>
        <dbReference type="Proteomes" id="UP001422074"/>
    </source>
</evidence>
<gene>
    <name evidence="2" type="ORF">ABCQ75_01770</name>
</gene>
<evidence type="ECO:0000256" key="1">
    <source>
        <dbReference type="SAM" id="MobiDB-lite"/>
    </source>
</evidence>
<dbReference type="RefSeq" id="WP_345882749.1">
    <property type="nucleotide sequence ID" value="NZ_JBDFRB010000001.1"/>
</dbReference>
<feature type="compositionally biased region" description="Basic and acidic residues" evidence="1">
    <location>
        <begin position="120"/>
        <end position="129"/>
    </location>
</feature>
<accession>A0ABU9WWN5</accession>
<dbReference type="EMBL" id="JBDFRB010000001">
    <property type="protein sequence ID" value="MEN2743267.1"/>
    <property type="molecule type" value="Genomic_DNA"/>
</dbReference>
<proteinExistence type="predicted"/>
<feature type="region of interest" description="Disordered" evidence="1">
    <location>
        <begin position="120"/>
        <end position="144"/>
    </location>
</feature>